<dbReference type="InterPro" id="IPR038063">
    <property type="entry name" value="Transpep_catalytic_dom"/>
</dbReference>
<comment type="similarity">
    <text evidence="2">Belongs to the YkuD family.</text>
</comment>
<evidence type="ECO:0000256" key="7">
    <source>
        <dbReference type="PROSITE-ProRule" id="PRU01373"/>
    </source>
</evidence>
<dbReference type="AlphaFoldDB" id="A0A1Y6KWW3"/>
<dbReference type="GO" id="GO:0004180">
    <property type="term" value="F:carboxypeptidase activity"/>
    <property type="evidence" value="ECO:0007669"/>
    <property type="project" value="UniProtKB-ARBA"/>
</dbReference>
<dbReference type="PANTHER" id="PTHR36699:SF1">
    <property type="entry name" value="L,D-TRANSPEPTIDASE YAFK-RELATED"/>
    <property type="match status" value="1"/>
</dbReference>
<gene>
    <name evidence="10" type="ORF">PAQU9191_01776</name>
</gene>
<name>A0A1Y6KWW3_9GAMM</name>
<accession>A0A1Y6KWW3</accession>
<reference evidence="11" key="1">
    <citation type="submission" date="2017-06" db="EMBL/GenBank/DDBJ databases">
        <authorList>
            <person name="Rodrigo-Torres L."/>
            <person name="Arahal R. D."/>
            <person name="Lucena T."/>
        </authorList>
    </citation>
    <scope>NUCLEOTIDE SEQUENCE [LARGE SCALE GENOMIC DNA]</scope>
    <source>
        <strain evidence="11">type strain: CECT 9192</strain>
    </source>
</reference>
<dbReference type="PROSITE" id="PS52029">
    <property type="entry name" value="LD_TPASE"/>
    <property type="match status" value="1"/>
</dbReference>
<feature type="signal peptide" evidence="8">
    <location>
        <begin position="1"/>
        <end position="21"/>
    </location>
</feature>
<feature type="active site" description="Nucleophile" evidence="7">
    <location>
        <position position="178"/>
    </location>
</feature>
<keyword evidence="3" id="KW-0808">Transferase</keyword>
<evidence type="ECO:0000256" key="3">
    <source>
        <dbReference type="ARBA" id="ARBA00022679"/>
    </source>
</evidence>
<evidence type="ECO:0000256" key="8">
    <source>
        <dbReference type="SAM" id="SignalP"/>
    </source>
</evidence>
<evidence type="ECO:0000256" key="4">
    <source>
        <dbReference type="ARBA" id="ARBA00022960"/>
    </source>
</evidence>
<evidence type="ECO:0000256" key="6">
    <source>
        <dbReference type="ARBA" id="ARBA00023316"/>
    </source>
</evidence>
<organism evidence="10 11">
    <name type="scientific">Photobacterium aquimaris</name>
    <dbReference type="NCBI Taxonomy" id="512643"/>
    <lineage>
        <taxon>Bacteria</taxon>
        <taxon>Pseudomonadati</taxon>
        <taxon>Pseudomonadota</taxon>
        <taxon>Gammaproteobacteria</taxon>
        <taxon>Vibrionales</taxon>
        <taxon>Vibrionaceae</taxon>
        <taxon>Photobacterium</taxon>
    </lineage>
</organism>
<dbReference type="GO" id="GO:0008360">
    <property type="term" value="P:regulation of cell shape"/>
    <property type="evidence" value="ECO:0007669"/>
    <property type="project" value="UniProtKB-UniRule"/>
</dbReference>
<dbReference type="InterPro" id="IPR005490">
    <property type="entry name" value="LD_TPept_cat_dom"/>
</dbReference>
<sequence length="241" mass="27696">MLKKVICPLMLVLTPTGDALAESLYIPSPSSTYALYPPTGSRTITDVMERYTPFVEPRLKRYFENVGLTYPPQNIALFAMKQERNVELWAKEKGKWSYVKRYDIQKMSGHMGPKMREGDKQVPEGVYQVSLLNPNSRYHLSMKLNYPNEFDRKYAQLEGRTSPGSNIFIHGKEASVGCLAMGDYAIEELFLLAERTGIDNIEVLISPHDPRKGKLLAANTQPYWTKILYRDIEQHARKFNR</sequence>
<keyword evidence="4 7" id="KW-0133">Cell shape</keyword>
<dbReference type="UniPathway" id="UPA00219"/>
<dbReference type="GO" id="GO:0016740">
    <property type="term" value="F:transferase activity"/>
    <property type="evidence" value="ECO:0007669"/>
    <property type="project" value="UniProtKB-KW"/>
</dbReference>
<dbReference type="EMBL" id="FYAH01000002">
    <property type="protein sequence ID" value="SMY16544.1"/>
    <property type="molecule type" value="Genomic_DNA"/>
</dbReference>
<evidence type="ECO:0000256" key="1">
    <source>
        <dbReference type="ARBA" id="ARBA00004752"/>
    </source>
</evidence>
<feature type="active site" description="Proton donor/acceptor" evidence="7">
    <location>
        <position position="170"/>
    </location>
</feature>
<dbReference type="CDD" id="cd16913">
    <property type="entry name" value="YkuD_like"/>
    <property type="match status" value="1"/>
</dbReference>
<keyword evidence="5 7" id="KW-0573">Peptidoglycan synthesis</keyword>
<dbReference type="SUPFAM" id="SSF141523">
    <property type="entry name" value="L,D-transpeptidase catalytic domain-like"/>
    <property type="match status" value="1"/>
</dbReference>
<dbReference type="GO" id="GO:0009252">
    <property type="term" value="P:peptidoglycan biosynthetic process"/>
    <property type="evidence" value="ECO:0007669"/>
    <property type="project" value="UniProtKB-UniPathway"/>
</dbReference>
<keyword evidence="6 7" id="KW-0961">Cell wall biogenesis/degradation</keyword>
<evidence type="ECO:0000313" key="10">
    <source>
        <dbReference type="EMBL" id="SMY16544.1"/>
    </source>
</evidence>
<evidence type="ECO:0000259" key="9">
    <source>
        <dbReference type="PROSITE" id="PS52029"/>
    </source>
</evidence>
<feature type="chain" id="PRO_5013232544" description="L,D-TPase catalytic domain-containing protein" evidence="8">
    <location>
        <begin position="22"/>
        <end position="241"/>
    </location>
</feature>
<evidence type="ECO:0000313" key="11">
    <source>
        <dbReference type="Proteomes" id="UP000196485"/>
    </source>
</evidence>
<proteinExistence type="inferred from homology"/>
<evidence type="ECO:0000256" key="2">
    <source>
        <dbReference type="ARBA" id="ARBA00005992"/>
    </source>
</evidence>
<dbReference type="GO" id="GO:0071555">
    <property type="term" value="P:cell wall organization"/>
    <property type="evidence" value="ECO:0007669"/>
    <property type="project" value="UniProtKB-UniRule"/>
</dbReference>
<keyword evidence="8" id="KW-0732">Signal</keyword>
<dbReference type="Proteomes" id="UP000196485">
    <property type="component" value="Unassembled WGS sequence"/>
</dbReference>
<evidence type="ECO:0000256" key="5">
    <source>
        <dbReference type="ARBA" id="ARBA00022984"/>
    </source>
</evidence>
<comment type="pathway">
    <text evidence="1 7">Cell wall biogenesis; peptidoglycan biosynthesis.</text>
</comment>
<dbReference type="PANTHER" id="PTHR36699">
    <property type="entry name" value="LD-TRANSPEPTIDASE"/>
    <property type="match status" value="1"/>
</dbReference>
<dbReference type="RefSeq" id="WP_087820574.1">
    <property type="nucleotide sequence ID" value="NZ_FYAH01000002.1"/>
</dbReference>
<feature type="domain" description="L,D-TPase catalytic" evidence="9">
    <location>
        <begin position="75"/>
        <end position="206"/>
    </location>
</feature>
<dbReference type="Pfam" id="PF03734">
    <property type="entry name" value="YkuD"/>
    <property type="match status" value="1"/>
</dbReference>
<protein>
    <recommendedName>
        <fullName evidence="9">L,D-TPase catalytic domain-containing protein</fullName>
    </recommendedName>
</protein>
<keyword evidence="11" id="KW-1185">Reference proteome</keyword>